<keyword evidence="4" id="KW-0832">Ubl conjugation</keyword>
<feature type="domain" description="NEL" evidence="6">
    <location>
        <begin position="1397"/>
        <end position="1719"/>
    </location>
</feature>
<dbReference type="Pfam" id="PF14496">
    <property type="entry name" value="NEL"/>
    <property type="match status" value="1"/>
</dbReference>
<evidence type="ECO:0000313" key="8">
    <source>
        <dbReference type="Proteomes" id="UP000318428"/>
    </source>
</evidence>
<protein>
    <recommendedName>
        <fullName evidence="2">RING-type E3 ubiquitin transferase</fullName>
        <ecNumber evidence="2">2.3.2.27</ecNumber>
    </recommendedName>
</protein>
<dbReference type="Pfam" id="PF20178">
    <property type="entry name" value="ToxA_N"/>
    <property type="match status" value="1"/>
</dbReference>
<dbReference type="PANTHER" id="PTHR45752:SF195">
    <property type="entry name" value="LEUCINE-RICH REPEAT (LRR) FAMILY PROTEIN-RELATED"/>
    <property type="match status" value="1"/>
</dbReference>
<dbReference type="Gene3D" id="3.80.10.10">
    <property type="entry name" value="Ribonuclease Inhibitor"/>
    <property type="match status" value="1"/>
</dbReference>
<dbReference type="SUPFAM" id="SSF52058">
    <property type="entry name" value="L domain-like"/>
    <property type="match status" value="1"/>
</dbReference>
<comment type="PTM">
    <text evidence="4">Ubiquitinated in the presence of host E1 ubiquitin-activating enzyme, E2 ubiquitin-conjugating enzyme and ubiquitin.</text>
</comment>
<keyword evidence="4" id="KW-0964">Secreted</keyword>
<sequence length="1748" mass="197156">MPSSFIKEFSMPATIARAMPPGATPITESRHYEFLKTSIPPYLAAAKPEHRAGLKSTEKTMPSWYAALSPARKADLKSLLEARFTSQNRLDQHWAKMLSLEAFAQPLLDAALKTAGFPLPVKDVYLRLYAPAVDAFGVSTGGYSVRTLTLLNAALHNFEQPETRANFFADGSGFITPPDELGRFKPYATALKIETFTQLCRDLDIGAKYQEYIKPFLDSQEPVPQGIQEHRYFSQQKAMLELDAEIASYKGDITRSEHDLIQRVINGERRIKVGDKQLWYWTPCVMKILLHGCVVFAPSVKYKYAEGFIVWIPGDPEHPLKSYATFDEFRDELVRKLTAPSTGLRQVGLTPYQAFLSRFIQQSDRPRYYQHLTELVNDAPDQPWGLEWFRSESTQLWVRALAPIVSLPVVVPPNPDTHKTRVQLAHPSIRVTATTLDGGSDWADIDLWSTLLNNMRTQAFANAQGMAIPTALADANNRSLRYSHYLNIGLFAVNLVAMVVPPLGEVMMVVMAGQLLYETFEGFIEWGEDDKQAAWAHISDVLENIATLAIGAGVFHVAAPVIEKLKVVFMPDGSSRLWNEDLSPYARSIEIPPTSQPDDTGLHTIKGQAVLLLEGKTYTLQFDPVSGEYRAGHPYAPYAYKPLFKHKGQGVWVHEGERPLTWDLPTLKRRLGTLSADFSDTEFDHILKVSDVHEDDLRRVFVEDEPLPGVLIDNLRQFRAYNRAMKAVAEVRAGPLSRDLSAYSAIFTTELARWPQTLAFDVYDEPLPQLKPKRYGSEEATGSNVIRISQEELMKGKLPERVLEALSESQIGGLLGERVPVETEERVRVFKERLAMQMEKNIHRLYTSLSSEPVLETDPAKASIKLVQRLFPKLSTNLARELVADVSTAESLQLESGKLPARLHRIARRWQRQTRLSAAYLGGYLDGLITADTETLILNTLGNLPGWKNDLRIEIRNDHFSGEITASFGESDASDRKVLVRISDGRYKPFDREGNDLHGTDDLYSSLQHALPDAYRKAIGLPHVGQGGELKLKLQQHALPQSSLRELLGMQADNSPFFLPPERLLDGRLGYPLSGRGATGAAPNSNEILKSRLRNLYPSLSEAGVLEYLTTYGENTAARVKALEDEFAQLDRTLNQWIISNIDGQSIDNILSNRQRRILKLRHWVRYRLKEAWSRVGPRHIFNETHVGHMLVFDKPGLGPILESMPPLPADFGHISRVVMDRIGTTDGIDGFLSNFSKLRSLDITDSYLTRLPASVGRMKRLGQLDLSLNHIELTPESVNQLSRLSLMQLMSFEFNPIGLPPDISHMPKLRGLNLRHCEVEQWPEGLLAVPRPREFQMYLDHNPLSSIPDLEPGSEGANTLARAIVTYDDVSLEVLTKLKSYRRALGLDPERQFPPALEEGSKSWLEDLTSEVVVSNKALWNRIEQEHGSEPFFRIFQQQVWSFKDRPGEAILDMQNKIWRMLRAMDESPQLREKMFLMASAPAACVDAGAQIFNALGIEVMLYEAYLSPREWLVKLEVFDLSKGKARLNQLGKIARARVDELLAEGRRFPQFDEAGDVVPYRRDGVLQRSIDEVEIYLKYTSELKNRLDLPWQIDHMVFREDDVTPEMIENAAIHVRALEEGTGLRDQLLELPMWTEYLERANPEAFDAIKNKIDALSDLIQAQEELAEKGATLSEVQKEVLRKDIQQAADTAAIKVVPGQVLSDEAYYAQLEVFNQEKTALLQFLTNEELNIEADADEPKTGRADS</sequence>
<keyword evidence="8" id="KW-1185">Reference proteome</keyword>
<gene>
    <name evidence="7" type="ORF">FJD38_07775</name>
</gene>
<feature type="coiled-coil region" evidence="5">
    <location>
        <begin position="1648"/>
        <end position="1681"/>
    </location>
</feature>
<keyword evidence="3" id="KW-0843">Virulence</keyword>
<dbReference type="InterPro" id="IPR050715">
    <property type="entry name" value="LRR-SigEffector_domain"/>
</dbReference>
<evidence type="ECO:0000259" key="6">
    <source>
        <dbReference type="PROSITE" id="PS52053"/>
    </source>
</evidence>
<comment type="catalytic activity">
    <reaction evidence="1">
        <text>S-ubiquitinyl-[E2 ubiquitin-conjugating enzyme]-L-cysteine + [acceptor protein]-L-lysine = [E2 ubiquitin-conjugating enzyme]-L-cysteine + N(6)-ubiquitinyl-[acceptor protein]-L-lysine.</text>
        <dbReference type="EC" id="2.3.2.27"/>
    </reaction>
</comment>
<proteinExistence type="inferred from homology"/>
<evidence type="ECO:0000256" key="2">
    <source>
        <dbReference type="ARBA" id="ARBA00012483"/>
    </source>
</evidence>
<dbReference type="Gene3D" id="1.20.58.360">
    <property type="entry name" value="Shigella T3SS effector IpaH defines"/>
    <property type="match status" value="1"/>
</dbReference>
<keyword evidence="5" id="KW-0175">Coiled coil</keyword>
<reference evidence="7 8" key="1">
    <citation type="submission" date="2019-06" db="EMBL/GenBank/DDBJ databases">
        <title>Pseudomonas bimorpha sp. nov. isolated from bovine raw milk and skim milk concentrate.</title>
        <authorList>
            <person name="Hofmann K."/>
            <person name="Huptas C."/>
            <person name="Doll E."/>
            <person name="Scherer S."/>
            <person name="Wenning M."/>
        </authorList>
    </citation>
    <scope>NUCLEOTIDE SEQUENCE [LARGE SCALE GENOMIC DNA]</scope>
    <source>
        <strain evidence="7 8">DSM 108989</strain>
    </source>
</reference>
<dbReference type="InterPro" id="IPR029487">
    <property type="entry name" value="NEL_dom"/>
</dbReference>
<dbReference type="InterPro" id="IPR032675">
    <property type="entry name" value="LRR_dom_sf"/>
</dbReference>
<keyword evidence="4" id="KW-0808">Transferase</keyword>
<name>A0ABY3GJ29_9PSED</name>
<dbReference type="InterPro" id="IPR046673">
    <property type="entry name" value="ToxA_N"/>
</dbReference>
<dbReference type="Proteomes" id="UP000318428">
    <property type="component" value="Unassembled WGS sequence"/>
</dbReference>
<comment type="similarity">
    <text evidence="4">Belongs to the LRR-containing bacterial E3 ligase family.</text>
</comment>
<organism evidence="7 8">
    <name type="scientific">Pseudomonas saxonica</name>
    <dbReference type="NCBI Taxonomy" id="2600598"/>
    <lineage>
        <taxon>Bacteria</taxon>
        <taxon>Pseudomonadati</taxon>
        <taxon>Pseudomonadota</taxon>
        <taxon>Gammaproteobacteria</taxon>
        <taxon>Pseudomonadales</taxon>
        <taxon>Pseudomonadaceae</taxon>
        <taxon>Pseudomonas</taxon>
    </lineage>
</organism>
<feature type="active site" description="Glycyl thioester intermediate" evidence="4">
    <location>
        <position position="1486"/>
    </location>
</feature>
<dbReference type="EC" id="2.3.2.27" evidence="2"/>
<evidence type="ECO:0000256" key="3">
    <source>
        <dbReference type="ARBA" id="ARBA00023026"/>
    </source>
</evidence>
<evidence type="ECO:0000256" key="4">
    <source>
        <dbReference type="PROSITE-ProRule" id="PRU01398"/>
    </source>
</evidence>
<keyword evidence="4" id="KW-0833">Ubl conjugation pathway</keyword>
<evidence type="ECO:0000256" key="5">
    <source>
        <dbReference type="SAM" id="Coils"/>
    </source>
</evidence>
<evidence type="ECO:0000313" key="7">
    <source>
        <dbReference type="EMBL" id="TWR90965.1"/>
    </source>
</evidence>
<dbReference type="PANTHER" id="PTHR45752">
    <property type="entry name" value="LEUCINE-RICH REPEAT-CONTAINING"/>
    <property type="match status" value="1"/>
</dbReference>
<dbReference type="PROSITE" id="PS52053">
    <property type="entry name" value="NEL"/>
    <property type="match status" value="1"/>
</dbReference>
<keyword evidence="4" id="KW-1035">Host cytoplasm</keyword>
<accession>A0ABY3GJ29</accession>
<evidence type="ECO:0000256" key="1">
    <source>
        <dbReference type="ARBA" id="ARBA00000900"/>
    </source>
</evidence>
<comment type="caution">
    <text evidence="7">The sequence shown here is derived from an EMBL/GenBank/DDBJ whole genome shotgun (WGS) entry which is preliminary data.</text>
</comment>
<dbReference type="EMBL" id="VFIO01000002">
    <property type="protein sequence ID" value="TWR90965.1"/>
    <property type="molecule type" value="Genomic_DNA"/>
</dbReference>